<protein>
    <submittedName>
        <fullName evidence="3">Molecular chaperone DnaJ</fullName>
    </submittedName>
</protein>
<evidence type="ECO:0000256" key="1">
    <source>
        <dbReference type="ARBA" id="ARBA00023186"/>
    </source>
</evidence>
<dbReference type="PANTHER" id="PTHR44145:SF3">
    <property type="entry name" value="DNAJ HOMOLOG SUBFAMILY A MEMBER 3, MITOCHONDRIAL"/>
    <property type="match status" value="1"/>
</dbReference>
<dbReference type="Pfam" id="PF00226">
    <property type="entry name" value="DnaJ"/>
    <property type="match status" value="1"/>
</dbReference>
<dbReference type="SUPFAM" id="SSF46565">
    <property type="entry name" value="Chaperone J-domain"/>
    <property type="match status" value="1"/>
</dbReference>
<organism evidence="3 4">
    <name type="scientific">Desulfobacula phenolica</name>
    <dbReference type="NCBI Taxonomy" id="90732"/>
    <lineage>
        <taxon>Bacteria</taxon>
        <taxon>Pseudomonadati</taxon>
        <taxon>Thermodesulfobacteriota</taxon>
        <taxon>Desulfobacteria</taxon>
        <taxon>Desulfobacterales</taxon>
        <taxon>Desulfobacteraceae</taxon>
        <taxon>Desulfobacula</taxon>
    </lineage>
</organism>
<name>A0A1H2IT58_9BACT</name>
<dbReference type="SMART" id="SM00271">
    <property type="entry name" value="DnaJ"/>
    <property type="match status" value="1"/>
</dbReference>
<evidence type="ECO:0000313" key="3">
    <source>
        <dbReference type="EMBL" id="SDU47329.1"/>
    </source>
</evidence>
<dbReference type="PROSITE" id="PS00636">
    <property type="entry name" value="DNAJ_1"/>
    <property type="match status" value="1"/>
</dbReference>
<dbReference type="RefSeq" id="WP_092236020.1">
    <property type="nucleotide sequence ID" value="NZ_FNLL01000009.1"/>
</dbReference>
<feature type="domain" description="J" evidence="2">
    <location>
        <begin position="5"/>
        <end position="69"/>
    </location>
</feature>
<proteinExistence type="predicted"/>
<dbReference type="PRINTS" id="PR00625">
    <property type="entry name" value="JDOMAIN"/>
</dbReference>
<dbReference type="InterPro" id="IPR036869">
    <property type="entry name" value="J_dom_sf"/>
</dbReference>
<dbReference type="Gene3D" id="1.10.287.110">
    <property type="entry name" value="DnaJ domain"/>
    <property type="match status" value="1"/>
</dbReference>
<dbReference type="EMBL" id="FNLL01000009">
    <property type="protein sequence ID" value="SDU47329.1"/>
    <property type="molecule type" value="Genomic_DNA"/>
</dbReference>
<dbReference type="InterPro" id="IPR051938">
    <property type="entry name" value="Apopto_cytoskel_mod"/>
</dbReference>
<dbReference type="AlphaFoldDB" id="A0A1H2IT58"/>
<dbReference type="PANTHER" id="PTHR44145">
    <property type="entry name" value="DNAJ HOMOLOG SUBFAMILY A MEMBER 3, MITOCHONDRIAL"/>
    <property type="match status" value="1"/>
</dbReference>
<keyword evidence="4" id="KW-1185">Reference proteome</keyword>
<dbReference type="InterPro" id="IPR001623">
    <property type="entry name" value="DnaJ_domain"/>
</dbReference>
<evidence type="ECO:0000313" key="4">
    <source>
        <dbReference type="Proteomes" id="UP000199608"/>
    </source>
</evidence>
<evidence type="ECO:0000259" key="2">
    <source>
        <dbReference type="PROSITE" id="PS50076"/>
    </source>
</evidence>
<accession>A0A1H2IT58</accession>
<keyword evidence="1" id="KW-0143">Chaperone</keyword>
<dbReference type="PROSITE" id="PS50076">
    <property type="entry name" value="DNAJ_2"/>
    <property type="match status" value="1"/>
</dbReference>
<gene>
    <name evidence="3" type="ORF">SAMN04487931_109157</name>
</gene>
<dbReference type="InterPro" id="IPR018253">
    <property type="entry name" value="DnaJ_domain_CS"/>
</dbReference>
<dbReference type="Proteomes" id="UP000199608">
    <property type="component" value="Unassembled WGS sequence"/>
</dbReference>
<dbReference type="CDD" id="cd06257">
    <property type="entry name" value="DnaJ"/>
    <property type="match status" value="1"/>
</dbReference>
<sequence length="130" mass="14713">MNSKDYYSLLKIDRNATENDIKKAYKKLAMEFHPDVNTEENAEEKFKVISEAYAVLKDNQKRQLYDQTGSTDFNGFGSMVNRQGRGQGRGMGRCMGRGMGMGKCSGIDALFQKRSRYSKRRPATPGVIPE</sequence>
<reference evidence="4" key="1">
    <citation type="submission" date="2016-10" db="EMBL/GenBank/DDBJ databases">
        <authorList>
            <person name="Varghese N."/>
            <person name="Submissions S."/>
        </authorList>
    </citation>
    <scope>NUCLEOTIDE SEQUENCE [LARGE SCALE GENOMIC DNA]</scope>
    <source>
        <strain evidence="4">DSM 3384</strain>
    </source>
</reference>